<evidence type="ECO:0000256" key="1">
    <source>
        <dbReference type="SAM" id="Phobius"/>
    </source>
</evidence>
<dbReference type="EMBL" id="RFKV01000054">
    <property type="protein sequence ID" value="RMD77220.1"/>
    <property type="molecule type" value="Genomic_DNA"/>
</dbReference>
<evidence type="ECO:0000313" key="2">
    <source>
        <dbReference type="EMBL" id="RMD77220.1"/>
    </source>
</evidence>
<feature type="transmembrane region" description="Helical" evidence="1">
    <location>
        <begin position="12"/>
        <end position="31"/>
    </location>
</feature>
<sequence>MQKIFLPTQAKRRFFSEFLVISCFIVSIISLQTNQLRVLAQGFSGNNPSSYQCFDEKGNLLSLTPEPGTGKYEGSFVCVDGNKVYPAYLKPPSLQQIEVWFVRIVYTIWALVATFSFVLLLGVAYQYMISRDAGGALAKARDRIAKYFLGFALVFLAVPILSTTFRLLGVNDSVKCYSTLTGGGENNIGIGFQFFFSDLCTDPRGRFADPQVILDMILEVLRSSDNIIEKIERVYELIAEINGTACDNRIYPDPMSRNILNGFGCLTNVCSSDGTWDVRFTLGSCPQ</sequence>
<keyword evidence="1" id="KW-0472">Membrane</keyword>
<reference evidence="2 3" key="1">
    <citation type="submission" date="2018-10" db="EMBL/GenBank/DDBJ databases">
        <title>Thermophilic Lithotrophy and Phototrophy in an Intertidal, Iron-rich, Geothermal Spring.</title>
        <authorList>
            <person name="Ward L.M."/>
            <person name="Idei A."/>
            <person name="Nakagawa M."/>
            <person name="Ueno Y."/>
            <person name="Fischer W."/>
            <person name="Mcglynn S.E."/>
        </authorList>
    </citation>
    <scope>NUCLEOTIDE SEQUENCE [LARGE SCALE GENOMIC DNA]</scope>
    <source>
        <strain evidence="2">J137</strain>
    </source>
</reference>
<feature type="transmembrane region" description="Helical" evidence="1">
    <location>
        <begin position="100"/>
        <end position="127"/>
    </location>
</feature>
<protein>
    <submittedName>
        <fullName evidence="2">Uncharacterized protein</fullName>
    </submittedName>
</protein>
<dbReference type="AlphaFoldDB" id="A0A3M0YYJ8"/>
<name>A0A3M0YYJ8_9BACT</name>
<feature type="transmembrane region" description="Helical" evidence="1">
    <location>
        <begin position="147"/>
        <end position="168"/>
    </location>
</feature>
<dbReference type="Proteomes" id="UP000269410">
    <property type="component" value="Unassembled WGS sequence"/>
</dbReference>
<keyword evidence="1" id="KW-0812">Transmembrane</keyword>
<keyword evidence="1" id="KW-1133">Transmembrane helix</keyword>
<gene>
    <name evidence="2" type="ORF">D6810_01525</name>
</gene>
<comment type="caution">
    <text evidence="2">The sequence shown here is derived from an EMBL/GenBank/DDBJ whole genome shotgun (WGS) entry which is preliminary data.</text>
</comment>
<proteinExistence type="predicted"/>
<organism evidence="2 3">
    <name type="scientific">Candidatus Dojkabacteria bacterium</name>
    <dbReference type="NCBI Taxonomy" id="2099670"/>
    <lineage>
        <taxon>Bacteria</taxon>
        <taxon>Candidatus Dojkabacteria</taxon>
    </lineage>
</organism>
<evidence type="ECO:0000313" key="3">
    <source>
        <dbReference type="Proteomes" id="UP000269410"/>
    </source>
</evidence>
<accession>A0A3M0YYJ8</accession>